<organism evidence="3 4">
    <name type="scientific">Hymenoscyphus fraxineus</name>
    <dbReference type="NCBI Taxonomy" id="746836"/>
    <lineage>
        <taxon>Eukaryota</taxon>
        <taxon>Fungi</taxon>
        <taxon>Dikarya</taxon>
        <taxon>Ascomycota</taxon>
        <taxon>Pezizomycotina</taxon>
        <taxon>Leotiomycetes</taxon>
        <taxon>Helotiales</taxon>
        <taxon>Helotiaceae</taxon>
        <taxon>Hymenoscyphus</taxon>
    </lineage>
</organism>
<protein>
    <submittedName>
        <fullName evidence="3">Uncharacterized protein</fullName>
    </submittedName>
</protein>
<name>A0A9N9L4L9_9HELO</name>
<gene>
    <name evidence="3" type="ORF">HYFRA_00012163</name>
</gene>
<feature type="region of interest" description="Disordered" evidence="1">
    <location>
        <begin position="33"/>
        <end position="67"/>
    </location>
</feature>
<sequence>MRFQTIFLFPLVLFLGVKVQGLPISTTAGGTEVPSALPSPFKNTAAQSSSNTIASGPTPPPTIVNEPTPTLVKVSQFAKRRGAGPTGSDDSEPDIHLKPWQTVLIAIVAAIDLYPEICGSVLGRSWAGPEDDDGFLYFSFKWTCSKDPWAI</sequence>
<evidence type="ECO:0000313" key="3">
    <source>
        <dbReference type="EMBL" id="CAG8959004.1"/>
    </source>
</evidence>
<accession>A0A9N9L4L9</accession>
<proteinExistence type="predicted"/>
<comment type="caution">
    <text evidence="3">The sequence shown here is derived from an EMBL/GenBank/DDBJ whole genome shotgun (WGS) entry which is preliminary data.</text>
</comment>
<dbReference type="Proteomes" id="UP000696280">
    <property type="component" value="Unassembled WGS sequence"/>
</dbReference>
<evidence type="ECO:0000313" key="4">
    <source>
        <dbReference type="Proteomes" id="UP000696280"/>
    </source>
</evidence>
<feature type="chain" id="PRO_5040104988" evidence="2">
    <location>
        <begin position="22"/>
        <end position="151"/>
    </location>
</feature>
<keyword evidence="2" id="KW-0732">Signal</keyword>
<keyword evidence="4" id="KW-1185">Reference proteome</keyword>
<dbReference type="EMBL" id="CAJVRL010000087">
    <property type="protein sequence ID" value="CAG8959004.1"/>
    <property type="molecule type" value="Genomic_DNA"/>
</dbReference>
<feature type="signal peptide" evidence="2">
    <location>
        <begin position="1"/>
        <end position="21"/>
    </location>
</feature>
<evidence type="ECO:0000256" key="2">
    <source>
        <dbReference type="SAM" id="SignalP"/>
    </source>
</evidence>
<feature type="compositionally biased region" description="Polar residues" evidence="1">
    <location>
        <begin position="41"/>
        <end position="55"/>
    </location>
</feature>
<reference evidence="3" key="1">
    <citation type="submission" date="2021-07" db="EMBL/GenBank/DDBJ databases">
        <authorList>
            <person name="Durling M."/>
        </authorList>
    </citation>
    <scope>NUCLEOTIDE SEQUENCE</scope>
</reference>
<dbReference type="AlphaFoldDB" id="A0A9N9L4L9"/>
<evidence type="ECO:0000256" key="1">
    <source>
        <dbReference type="SAM" id="MobiDB-lite"/>
    </source>
</evidence>